<name>A0AAV4ZYZ1_9AGAM</name>
<keyword evidence="2" id="KW-1185">Reference proteome</keyword>
<protein>
    <submittedName>
        <fullName evidence="1">Uncharacterized protein</fullName>
    </submittedName>
</protein>
<dbReference type="Proteomes" id="UP001050691">
    <property type="component" value="Unassembled WGS sequence"/>
</dbReference>
<gene>
    <name evidence="1" type="ORF">Clacol_000138</name>
</gene>
<accession>A0AAV4ZYZ1</accession>
<proteinExistence type="predicted"/>
<evidence type="ECO:0000313" key="1">
    <source>
        <dbReference type="EMBL" id="GJJ05951.1"/>
    </source>
</evidence>
<dbReference type="EMBL" id="BPWL01000001">
    <property type="protein sequence ID" value="GJJ05951.1"/>
    <property type="molecule type" value="Genomic_DNA"/>
</dbReference>
<organism evidence="1 2">
    <name type="scientific">Clathrus columnatus</name>
    <dbReference type="NCBI Taxonomy" id="1419009"/>
    <lineage>
        <taxon>Eukaryota</taxon>
        <taxon>Fungi</taxon>
        <taxon>Dikarya</taxon>
        <taxon>Basidiomycota</taxon>
        <taxon>Agaricomycotina</taxon>
        <taxon>Agaricomycetes</taxon>
        <taxon>Phallomycetidae</taxon>
        <taxon>Phallales</taxon>
        <taxon>Clathraceae</taxon>
        <taxon>Clathrus</taxon>
    </lineage>
</organism>
<reference evidence="1" key="1">
    <citation type="submission" date="2021-10" db="EMBL/GenBank/DDBJ databases">
        <title>De novo Genome Assembly of Clathrus columnatus (Basidiomycota, Fungi) Using Illumina and Nanopore Sequence Data.</title>
        <authorList>
            <person name="Ogiso-Tanaka E."/>
            <person name="Itagaki H."/>
            <person name="Hosoya T."/>
            <person name="Hosaka K."/>
        </authorList>
    </citation>
    <scope>NUCLEOTIDE SEQUENCE</scope>
    <source>
        <strain evidence="1">MO-923</strain>
    </source>
</reference>
<evidence type="ECO:0000313" key="2">
    <source>
        <dbReference type="Proteomes" id="UP001050691"/>
    </source>
</evidence>
<comment type="caution">
    <text evidence="1">The sequence shown here is derived from an EMBL/GenBank/DDBJ whole genome shotgun (WGS) entry which is preliminary data.</text>
</comment>
<dbReference type="AlphaFoldDB" id="A0AAV4ZYZ1"/>
<sequence>MGRNHDPEPEVVTANFTQILSRQASNNLNISLTINVTFPHSRVLEQETLSPKNNFTISSQEYLSCQITPTLSDLEKSELCNLIHRLQDYDTNDISSWNVSTSNSLKIAQKAFPSFDTHYRSFESQLFISVPVSHFGEIKNQTRTFDEDFYWVPTTVTEKENNRFFRSLNAQIPITISPNMNTNIPSTHYHYLSSHARHPLFVDQPTIYGLSQLSIEERDLLAPKSVPIIKRNTDNVVRRRYLQESMYYVGDTWHRKVLNGPEAPKLNSGRDGNLDALVIQVPNN</sequence>